<dbReference type="Proteomes" id="UP000324748">
    <property type="component" value="Unassembled WGS sequence"/>
</dbReference>
<evidence type="ECO:0000313" key="2">
    <source>
        <dbReference type="Proteomes" id="UP000324748"/>
    </source>
</evidence>
<comment type="caution">
    <text evidence="1">The sequence shown here is derived from an EMBL/GenBank/DDBJ whole genome shotgun (WGS) entry which is preliminary data.</text>
</comment>
<proteinExistence type="predicted"/>
<organism evidence="1 2">
    <name type="scientific">Puccinia graminis f. sp. tritici</name>
    <dbReference type="NCBI Taxonomy" id="56615"/>
    <lineage>
        <taxon>Eukaryota</taxon>
        <taxon>Fungi</taxon>
        <taxon>Dikarya</taxon>
        <taxon>Basidiomycota</taxon>
        <taxon>Pucciniomycotina</taxon>
        <taxon>Pucciniomycetes</taxon>
        <taxon>Pucciniales</taxon>
        <taxon>Pucciniaceae</taxon>
        <taxon>Puccinia</taxon>
    </lineage>
</organism>
<gene>
    <name evidence="1" type="ORF">PGT21_006502</name>
</gene>
<dbReference type="AlphaFoldDB" id="A0A5B0PWY8"/>
<reference evidence="1 2" key="1">
    <citation type="submission" date="2019-05" db="EMBL/GenBank/DDBJ databases">
        <title>Emergence of the Ug99 lineage of the wheat stem rust pathogen through somatic hybridization.</title>
        <authorList>
            <person name="Li F."/>
            <person name="Upadhyaya N.M."/>
            <person name="Sperschneider J."/>
            <person name="Matny O."/>
            <person name="Nguyen-Phuc H."/>
            <person name="Mago R."/>
            <person name="Raley C."/>
            <person name="Miller M.E."/>
            <person name="Silverstein K.A.T."/>
            <person name="Henningsen E."/>
            <person name="Hirsch C.D."/>
            <person name="Visser B."/>
            <person name="Pretorius Z.A."/>
            <person name="Steffenson B.J."/>
            <person name="Schwessinger B."/>
            <person name="Dodds P.N."/>
            <person name="Figueroa M."/>
        </authorList>
    </citation>
    <scope>NUCLEOTIDE SEQUENCE [LARGE SCALE GENOMIC DNA]</scope>
    <source>
        <strain evidence="1">21-0</strain>
    </source>
</reference>
<name>A0A5B0PWY8_PUCGR</name>
<protein>
    <submittedName>
        <fullName evidence="1">Uncharacterized protein</fullName>
    </submittedName>
</protein>
<dbReference type="EMBL" id="VSWC01000040">
    <property type="protein sequence ID" value="KAA1105411.1"/>
    <property type="molecule type" value="Genomic_DNA"/>
</dbReference>
<sequence>MVTKAESWVRPHCRTLTGPVHSLYSNSHPSTVKDNEHLTLSRITDPDPFNQSKVTEPEKIHILPRPSASIYQRWKRHRRHH</sequence>
<evidence type="ECO:0000313" key="1">
    <source>
        <dbReference type="EMBL" id="KAA1105411.1"/>
    </source>
</evidence>
<keyword evidence="2" id="KW-1185">Reference proteome</keyword>
<accession>A0A5B0PWY8</accession>